<protein>
    <recommendedName>
        <fullName evidence="3 8">Mediator of RNA polymerase II transcription subunit 17</fullName>
    </recommendedName>
    <alternativeName>
        <fullName evidence="7 8">Mediator complex subunit 17</fullName>
    </alternativeName>
</protein>
<evidence type="ECO:0000256" key="6">
    <source>
        <dbReference type="ARBA" id="ARBA00023242"/>
    </source>
</evidence>
<dbReference type="PANTHER" id="PTHR13114:SF7">
    <property type="entry name" value="MEDIATOR OF RNA POLYMERASE II TRANSCRIPTION SUBUNIT 17"/>
    <property type="match status" value="1"/>
</dbReference>
<keyword evidence="8" id="KW-0010">Activator</keyword>
<evidence type="ECO:0000256" key="2">
    <source>
        <dbReference type="ARBA" id="ARBA00005635"/>
    </source>
</evidence>
<dbReference type="EMBL" id="MU853332">
    <property type="protein sequence ID" value="KAK4117696.1"/>
    <property type="molecule type" value="Genomic_DNA"/>
</dbReference>
<dbReference type="InterPro" id="IPR019313">
    <property type="entry name" value="Mediator_Med17"/>
</dbReference>
<evidence type="ECO:0000256" key="4">
    <source>
        <dbReference type="ARBA" id="ARBA00023015"/>
    </source>
</evidence>
<organism evidence="10 11">
    <name type="scientific">Canariomyces notabilis</name>
    <dbReference type="NCBI Taxonomy" id="2074819"/>
    <lineage>
        <taxon>Eukaryota</taxon>
        <taxon>Fungi</taxon>
        <taxon>Dikarya</taxon>
        <taxon>Ascomycota</taxon>
        <taxon>Pezizomycotina</taxon>
        <taxon>Sordariomycetes</taxon>
        <taxon>Sordariomycetidae</taxon>
        <taxon>Sordariales</taxon>
        <taxon>Chaetomiaceae</taxon>
        <taxon>Canariomyces</taxon>
    </lineage>
</organism>
<keyword evidence="4 8" id="KW-0805">Transcription regulation</keyword>
<evidence type="ECO:0000313" key="10">
    <source>
        <dbReference type="EMBL" id="KAK4117696.1"/>
    </source>
</evidence>
<dbReference type="GO" id="GO:0016592">
    <property type="term" value="C:mediator complex"/>
    <property type="evidence" value="ECO:0007669"/>
    <property type="project" value="InterPro"/>
</dbReference>
<reference evidence="10" key="2">
    <citation type="submission" date="2023-05" db="EMBL/GenBank/DDBJ databases">
        <authorList>
            <consortium name="Lawrence Berkeley National Laboratory"/>
            <person name="Steindorff A."/>
            <person name="Hensen N."/>
            <person name="Bonometti L."/>
            <person name="Westerberg I."/>
            <person name="Brannstrom I.O."/>
            <person name="Guillou S."/>
            <person name="Cros-Aarteil S."/>
            <person name="Calhoun S."/>
            <person name="Haridas S."/>
            <person name="Kuo A."/>
            <person name="Mondo S."/>
            <person name="Pangilinan J."/>
            <person name="Riley R."/>
            <person name="Labutti K."/>
            <person name="Andreopoulos B."/>
            <person name="Lipzen A."/>
            <person name="Chen C."/>
            <person name="Yanf M."/>
            <person name="Daum C."/>
            <person name="Ng V."/>
            <person name="Clum A."/>
            <person name="Ohm R."/>
            <person name="Martin F."/>
            <person name="Silar P."/>
            <person name="Natvig D."/>
            <person name="Lalanne C."/>
            <person name="Gautier V."/>
            <person name="Ament-Velasquez S.L."/>
            <person name="Kruys A."/>
            <person name="Hutchinson M.I."/>
            <person name="Powell A.J."/>
            <person name="Barry K."/>
            <person name="Miller A.N."/>
            <person name="Grigoriev I.V."/>
            <person name="Debuchy R."/>
            <person name="Gladieux P."/>
            <person name="Thoren M.H."/>
            <person name="Johannesson H."/>
        </authorList>
    </citation>
    <scope>NUCLEOTIDE SEQUENCE</scope>
    <source>
        <strain evidence="10">CBS 508.74</strain>
    </source>
</reference>
<feature type="region of interest" description="Disordered" evidence="9">
    <location>
        <begin position="541"/>
        <end position="560"/>
    </location>
</feature>
<dbReference type="GO" id="GO:0070847">
    <property type="term" value="C:core mediator complex"/>
    <property type="evidence" value="ECO:0007669"/>
    <property type="project" value="TreeGrafter"/>
</dbReference>
<comment type="subunit">
    <text evidence="8">Component of the Mediator complex.</text>
</comment>
<gene>
    <name evidence="8" type="primary">MED17</name>
    <name evidence="10" type="ORF">N656DRAFT_773876</name>
</gene>
<keyword evidence="11" id="KW-1185">Reference proteome</keyword>
<keyword evidence="6 8" id="KW-0539">Nucleus</keyword>
<evidence type="ECO:0000256" key="1">
    <source>
        <dbReference type="ARBA" id="ARBA00004123"/>
    </source>
</evidence>
<feature type="region of interest" description="Disordered" evidence="9">
    <location>
        <begin position="1"/>
        <end position="21"/>
    </location>
</feature>
<evidence type="ECO:0000256" key="3">
    <source>
        <dbReference type="ARBA" id="ARBA00019610"/>
    </source>
</evidence>
<dbReference type="Pfam" id="PF10156">
    <property type="entry name" value="Med17"/>
    <property type="match status" value="1"/>
</dbReference>
<reference evidence="10" key="1">
    <citation type="journal article" date="2023" name="Mol. Phylogenet. Evol.">
        <title>Genome-scale phylogeny and comparative genomics of the fungal order Sordariales.</title>
        <authorList>
            <person name="Hensen N."/>
            <person name="Bonometti L."/>
            <person name="Westerberg I."/>
            <person name="Brannstrom I.O."/>
            <person name="Guillou S."/>
            <person name="Cros-Aarteil S."/>
            <person name="Calhoun S."/>
            <person name="Haridas S."/>
            <person name="Kuo A."/>
            <person name="Mondo S."/>
            <person name="Pangilinan J."/>
            <person name="Riley R."/>
            <person name="LaButti K."/>
            <person name="Andreopoulos B."/>
            <person name="Lipzen A."/>
            <person name="Chen C."/>
            <person name="Yan M."/>
            <person name="Daum C."/>
            <person name="Ng V."/>
            <person name="Clum A."/>
            <person name="Steindorff A."/>
            <person name="Ohm R.A."/>
            <person name="Martin F."/>
            <person name="Silar P."/>
            <person name="Natvig D.O."/>
            <person name="Lalanne C."/>
            <person name="Gautier V."/>
            <person name="Ament-Velasquez S.L."/>
            <person name="Kruys A."/>
            <person name="Hutchinson M.I."/>
            <person name="Powell A.J."/>
            <person name="Barry K."/>
            <person name="Miller A.N."/>
            <person name="Grigoriev I.V."/>
            <person name="Debuchy R."/>
            <person name="Gladieux P."/>
            <person name="Hiltunen Thoren M."/>
            <person name="Johannesson H."/>
        </authorList>
    </citation>
    <scope>NUCLEOTIDE SEQUENCE</scope>
    <source>
        <strain evidence="10">CBS 508.74</strain>
    </source>
</reference>
<comment type="similarity">
    <text evidence="2 8">Belongs to the Mediator complex subunit 17 family.</text>
</comment>
<feature type="region of interest" description="Disordered" evidence="9">
    <location>
        <begin position="49"/>
        <end position="77"/>
    </location>
</feature>
<keyword evidence="5 8" id="KW-0804">Transcription</keyword>
<evidence type="ECO:0000256" key="8">
    <source>
        <dbReference type="RuleBase" id="RU364140"/>
    </source>
</evidence>
<comment type="caution">
    <text evidence="10">The sequence shown here is derived from an EMBL/GenBank/DDBJ whole genome shotgun (WGS) entry which is preliminary data.</text>
</comment>
<accession>A0AAN6YXF8</accession>
<evidence type="ECO:0000256" key="7">
    <source>
        <dbReference type="ARBA" id="ARBA00032014"/>
    </source>
</evidence>
<proteinExistence type="inferred from homology"/>
<evidence type="ECO:0000313" key="11">
    <source>
        <dbReference type="Proteomes" id="UP001302812"/>
    </source>
</evidence>
<name>A0AAN6YXF8_9PEZI</name>
<dbReference type="GO" id="GO:0006357">
    <property type="term" value="P:regulation of transcription by RNA polymerase II"/>
    <property type="evidence" value="ECO:0007669"/>
    <property type="project" value="InterPro"/>
</dbReference>
<dbReference type="Proteomes" id="UP001302812">
    <property type="component" value="Unassembled WGS sequence"/>
</dbReference>
<dbReference type="Gene3D" id="6.10.250.2620">
    <property type="match status" value="1"/>
</dbReference>
<evidence type="ECO:0000256" key="9">
    <source>
        <dbReference type="SAM" id="MobiDB-lite"/>
    </source>
</evidence>
<dbReference type="PANTHER" id="PTHR13114">
    <property type="entry name" value="MEDIATOR OF RNA POLYMERASE II TRANSCRIPTION SUBUNIT 17"/>
    <property type="match status" value="1"/>
</dbReference>
<comment type="function">
    <text evidence="8">Component of the Mediator complex, a coactivator involved in the regulated transcription of nearly all RNA polymerase II-dependent genes. Mediator functions as a bridge to convey information from gene-specific regulatory proteins to the basal RNA polymerase II transcription machinery. Mediator is recruited to promoters by direct interactions with regulatory proteins and serves as a scaffold for the assembly of a functional preinitiation complex with RNA polymerase II and the general transcription factors.</text>
</comment>
<dbReference type="GO" id="GO:0003712">
    <property type="term" value="F:transcription coregulator activity"/>
    <property type="evidence" value="ECO:0007669"/>
    <property type="project" value="InterPro"/>
</dbReference>
<comment type="subcellular location">
    <subcellularLocation>
        <location evidence="1 8">Nucleus</location>
    </subcellularLocation>
</comment>
<sequence>MSDRPFSLQPRPTPQRGPQNIVDFIRRVNAEPGGFRSLDSADLRRQIERQSSGADRDDEDVDMAGATSEADSDVAETKDVAAARDEVLKAIHMTHQTSMFALDFVSLLLSKENPAQAVTTFSHGLRELVGVGTLGATMLEAPTPLTLNRVPDNKMVAIGKRLIDLNKAADTALAASKRLQQEIGSETRYWSEVLAVSKDGWRTFRLPHETHTMGVKFGFTNTAPEFKINSIAPMRRAENGSVQLEHGKMGSGSKRLQVSILENGVVVGRSTLPRPLPGDAPLQDRVKEARDTIFAQELWHEINREGRTLLSRNLRLDKNAVAYTLDATRTISIRLASLDDTDEAQVEQLGPQDAIAESLYITLCLLLSAAHRLNEHRRSEPSASRGPPPAYSLLTPIISYLEYDKSVEQFVRFLTSFTNVLRSAGLSSSITMKEPPLGTPPGVPASTALVAVLLRPPAVQFDLTITPTSRLRIMVRPSQLYGAQFAVHCLPPSLPGSQNPLTSICPSGVEEFDRLTELSWYLYRAVSRALTAHYYAAAAPTEQPPSDVNNDEQRPRTGWGVDTSHAGLVDYYSGEYKLNFDFSADPATGRPELRVAANYPEVGRTVQRKWTWPGEGNLDEIVRHVLSSTGVPST</sequence>
<evidence type="ECO:0000256" key="5">
    <source>
        <dbReference type="ARBA" id="ARBA00023163"/>
    </source>
</evidence>
<dbReference type="AlphaFoldDB" id="A0AAN6YXF8"/>